<proteinExistence type="predicted"/>
<dbReference type="Proteomes" id="UP000070174">
    <property type="component" value="Unassembled WGS sequence"/>
</dbReference>
<organism evidence="1">
    <name type="scientific">Peptoniphilus harei</name>
    <dbReference type="NCBI Taxonomy" id="54005"/>
    <lineage>
        <taxon>Bacteria</taxon>
        <taxon>Bacillati</taxon>
        <taxon>Bacillota</taxon>
        <taxon>Tissierellia</taxon>
        <taxon>Tissierellales</taxon>
        <taxon>Peptoniphilaceae</taxon>
        <taxon>Peptoniphilus</taxon>
    </lineage>
</organism>
<dbReference type="EMBL" id="LRQE01000041">
    <property type="protein sequence ID" value="KXA28677.1"/>
    <property type="molecule type" value="Genomic_DNA"/>
</dbReference>
<dbReference type="AlphaFoldDB" id="A0A133PJF9"/>
<accession>A0A133PJF9</accession>
<reference evidence="1 2" key="1">
    <citation type="submission" date="2016-01" db="EMBL/GenBank/DDBJ databases">
        <authorList>
            <person name="Oliw E.H."/>
        </authorList>
    </citation>
    <scope>NUCLEOTIDE SEQUENCE [LARGE SCALE GENOMIC DNA]</scope>
    <source>
        <strain evidence="1 2">CMW7756A</strain>
    </source>
</reference>
<comment type="caution">
    <text evidence="1">The sequence shown here is derived from an EMBL/GenBank/DDBJ whole genome shotgun (WGS) entry which is preliminary data.</text>
</comment>
<evidence type="ECO:0000313" key="2">
    <source>
        <dbReference type="Proteomes" id="UP000070174"/>
    </source>
</evidence>
<gene>
    <name evidence="1" type="ORF">HMPREF3229_01673</name>
</gene>
<protein>
    <submittedName>
        <fullName evidence="1">Uncharacterized protein</fullName>
    </submittedName>
</protein>
<name>A0A133PJF9_9FIRM</name>
<evidence type="ECO:0000313" key="1">
    <source>
        <dbReference type="EMBL" id="KXA28677.1"/>
    </source>
</evidence>
<sequence>MSQGFERDFLINKLLSCRQAKIKMPRKIIDFKTLKTFFIKPPKTENK</sequence>